<dbReference type="RefSeq" id="WP_157458863.1">
    <property type="nucleotide sequence ID" value="NZ_WQLB01000009.1"/>
</dbReference>
<evidence type="ECO:0000313" key="1">
    <source>
        <dbReference type="EMBL" id="MVN86811.1"/>
    </source>
</evidence>
<proteinExistence type="predicted"/>
<accession>A0A7C9I2U2</accession>
<dbReference type="Proteomes" id="UP000483286">
    <property type="component" value="Unassembled WGS sequence"/>
</dbReference>
<dbReference type="EMBL" id="WQLB01000009">
    <property type="protein sequence ID" value="MVN86811.1"/>
    <property type="molecule type" value="Genomic_DNA"/>
</dbReference>
<protein>
    <submittedName>
        <fullName evidence="1">Uncharacterized protein</fullName>
    </submittedName>
</protein>
<reference evidence="1 2" key="1">
    <citation type="submission" date="2019-12" db="EMBL/GenBank/DDBJ databases">
        <title>Deinococcus sp. HMF7620 Genome sequencing and assembly.</title>
        <authorList>
            <person name="Kang H."/>
            <person name="Kim H."/>
            <person name="Joh K."/>
        </authorList>
    </citation>
    <scope>NUCLEOTIDE SEQUENCE [LARGE SCALE GENOMIC DNA]</scope>
    <source>
        <strain evidence="1 2">HMF7620</strain>
    </source>
</reference>
<sequence length="179" mass="18730">MKQALMTGDWSGFSNTFRESAYSGVVDGLIEAIFNDALKEILAPGIKALTDAAKTEGTADDDAAMAMVERQLGQAEQFVTGVGQRLQPGLDRLRDNLGVKVDPSMTRGVDTTGLSTLPEPIQFTLATPLLEGVRGIKDAAGVLLEGATIIRDAAKAGFRVTVDGPATTGGYRSTTGTLV</sequence>
<organism evidence="1 2">
    <name type="scientific">Deinococcus arboris</name>
    <dbReference type="NCBI Taxonomy" id="2682977"/>
    <lineage>
        <taxon>Bacteria</taxon>
        <taxon>Thermotogati</taxon>
        <taxon>Deinococcota</taxon>
        <taxon>Deinococci</taxon>
        <taxon>Deinococcales</taxon>
        <taxon>Deinococcaceae</taxon>
        <taxon>Deinococcus</taxon>
    </lineage>
</organism>
<evidence type="ECO:0000313" key="2">
    <source>
        <dbReference type="Proteomes" id="UP000483286"/>
    </source>
</evidence>
<comment type="caution">
    <text evidence="1">The sequence shown here is derived from an EMBL/GenBank/DDBJ whole genome shotgun (WGS) entry which is preliminary data.</text>
</comment>
<gene>
    <name evidence="1" type="ORF">GO986_08550</name>
</gene>
<name>A0A7C9I2U2_9DEIO</name>
<keyword evidence="2" id="KW-1185">Reference proteome</keyword>
<dbReference type="AlphaFoldDB" id="A0A7C9I2U2"/>